<dbReference type="Proteomes" id="UP001165289">
    <property type="component" value="Unassembled WGS sequence"/>
</dbReference>
<feature type="domain" description="C2H2-type" evidence="9">
    <location>
        <begin position="436"/>
        <end position="459"/>
    </location>
</feature>
<evidence type="ECO:0000256" key="1">
    <source>
        <dbReference type="ARBA" id="ARBA00004123"/>
    </source>
</evidence>
<feature type="domain" description="C2H2-type" evidence="9">
    <location>
        <begin position="381"/>
        <end position="405"/>
    </location>
</feature>
<evidence type="ECO:0000313" key="10">
    <source>
        <dbReference type="EMBL" id="KAI6661505.1"/>
    </source>
</evidence>
<dbReference type="InterPro" id="IPR050888">
    <property type="entry name" value="ZnF_C2H2-type_TF"/>
</dbReference>
<gene>
    <name evidence="10" type="ORF">LOD99_13378</name>
</gene>
<protein>
    <recommendedName>
        <fullName evidence="9">C2H2-type domain-containing protein</fullName>
    </recommendedName>
</protein>
<name>A0AAV7KKN0_9METZ</name>
<evidence type="ECO:0000256" key="3">
    <source>
        <dbReference type="ARBA" id="ARBA00022737"/>
    </source>
</evidence>
<organism evidence="10 11">
    <name type="scientific">Oopsacas minuta</name>
    <dbReference type="NCBI Taxonomy" id="111878"/>
    <lineage>
        <taxon>Eukaryota</taxon>
        <taxon>Metazoa</taxon>
        <taxon>Porifera</taxon>
        <taxon>Hexactinellida</taxon>
        <taxon>Hexasterophora</taxon>
        <taxon>Lyssacinosida</taxon>
        <taxon>Leucopsacidae</taxon>
        <taxon>Oopsacas</taxon>
    </lineage>
</organism>
<feature type="region of interest" description="Disordered" evidence="8">
    <location>
        <begin position="69"/>
        <end position="113"/>
    </location>
</feature>
<keyword evidence="6" id="KW-0539">Nucleus</keyword>
<dbReference type="AlphaFoldDB" id="A0AAV7KKN0"/>
<feature type="domain" description="C2H2-type" evidence="9">
    <location>
        <begin position="662"/>
        <end position="689"/>
    </location>
</feature>
<comment type="caution">
    <text evidence="10">The sequence shown here is derived from an EMBL/GenBank/DDBJ whole genome shotgun (WGS) entry which is preliminary data.</text>
</comment>
<keyword evidence="2" id="KW-0479">Metal-binding</keyword>
<sequence length="742" mass="84368">MTTDSIESVRQLRKRSNSSHPIYNFTKAQKIVRESQPSRKCVDLFEKYFPFFLDQQNLLNELRKSVRESEKNKAADQQDDTSTHSLEDDHRSDVILSPTDDSPIENNVNEEDPETGNVLNCQFIVELESNCGNDVIECKLLPNEHSQSSPSADIVESAGPHIADTNPSTIAEDYITLISNEDFVDKPTRPDSELVSYEVAGGDCEIMREYLESSRQEFSNGEISVSKITDATYDILPGDPSQNSLAVWDSRLVSGDTQSVLSDDAIDCELLREEDSDKYSEDSIEYNILYVSENASTDCNNPSNSYQIHHNVIDNQERTGSELSCEISEQMCHKSSSVPSIINFIDNPSEHEQEDQINASSTIHTNLQTIQLISTQEFDNFPCQFCTSHFNTSADLECHLNTHRGTVLSASSVSTDKIPSKKYNPSKSSNRLNPKYQCQICFRGYQSCNGLKYHMNLHTKVSHPFDELFGGPNSKVNTQTSTKSPTIQATTVKCFYCPYQATYKLLLLDHLIIHKIDKAYYSCPECDFKIKHQKLIILHIYENHEEFFDTHNLSQIPDTKGVLAPLTGTLSNAPLAPRHSNLTQTAKKQKLKVTHHNLKKSNTKSKRRRFTIKKKRHPRQTHFSIESDNNTGNLILRKTARLLQESFNSKEDSKPELIKNLFDCIYCIKGFPTKHEIYSHLFTHIDAKTNSFLCPICVHPYKLPRFVIKHYQTCHQESVLKLSESQMDDEDYIVSHSSSLSS</sequence>
<feature type="compositionally biased region" description="Basic and acidic residues" evidence="8">
    <location>
        <begin position="69"/>
        <end position="93"/>
    </location>
</feature>
<evidence type="ECO:0000256" key="2">
    <source>
        <dbReference type="ARBA" id="ARBA00022723"/>
    </source>
</evidence>
<keyword evidence="3" id="KW-0677">Repeat</keyword>
<evidence type="ECO:0000259" key="9">
    <source>
        <dbReference type="PROSITE" id="PS50157"/>
    </source>
</evidence>
<evidence type="ECO:0000313" key="11">
    <source>
        <dbReference type="Proteomes" id="UP001165289"/>
    </source>
</evidence>
<dbReference type="PROSITE" id="PS00028">
    <property type="entry name" value="ZINC_FINGER_C2H2_1"/>
    <property type="match status" value="4"/>
</dbReference>
<dbReference type="GO" id="GO:0008270">
    <property type="term" value="F:zinc ion binding"/>
    <property type="evidence" value="ECO:0007669"/>
    <property type="project" value="UniProtKB-KW"/>
</dbReference>
<reference evidence="10 11" key="1">
    <citation type="journal article" date="2023" name="BMC Biol.">
        <title>The compact genome of the sponge Oopsacas minuta (Hexactinellida) is lacking key metazoan core genes.</title>
        <authorList>
            <person name="Santini S."/>
            <person name="Schenkelaars Q."/>
            <person name="Jourda C."/>
            <person name="Duchesne M."/>
            <person name="Belahbib H."/>
            <person name="Rocher C."/>
            <person name="Selva M."/>
            <person name="Riesgo A."/>
            <person name="Vervoort M."/>
            <person name="Leys S.P."/>
            <person name="Kodjabachian L."/>
            <person name="Le Bivic A."/>
            <person name="Borchiellini C."/>
            <person name="Claverie J.M."/>
            <person name="Renard E."/>
        </authorList>
    </citation>
    <scope>NUCLEOTIDE SEQUENCE [LARGE SCALE GENOMIC DNA]</scope>
    <source>
        <strain evidence="10">SPO-2</strain>
    </source>
</reference>
<dbReference type="PROSITE" id="PS50157">
    <property type="entry name" value="ZINC_FINGER_C2H2_2"/>
    <property type="match status" value="3"/>
</dbReference>
<evidence type="ECO:0000256" key="5">
    <source>
        <dbReference type="ARBA" id="ARBA00022833"/>
    </source>
</evidence>
<comment type="subcellular location">
    <subcellularLocation>
        <location evidence="1">Nucleus</location>
    </subcellularLocation>
</comment>
<evidence type="ECO:0000256" key="6">
    <source>
        <dbReference type="ARBA" id="ARBA00023242"/>
    </source>
</evidence>
<keyword evidence="5" id="KW-0862">Zinc</keyword>
<evidence type="ECO:0000256" key="4">
    <source>
        <dbReference type="ARBA" id="ARBA00022771"/>
    </source>
</evidence>
<dbReference type="GO" id="GO:0005634">
    <property type="term" value="C:nucleus"/>
    <property type="evidence" value="ECO:0007669"/>
    <property type="project" value="UniProtKB-SubCell"/>
</dbReference>
<dbReference type="InterPro" id="IPR013087">
    <property type="entry name" value="Znf_C2H2_type"/>
</dbReference>
<evidence type="ECO:0000256" key="8">
    <source>
        <dbReference type="SAM" id="MobiDB-lite"/>
    </source>
</evidence>
<dbReference type="SMART" id="SM00355">
    <property type="entry name" value="ZnF_C2H2"/>
    <property type="match status" value="6"/>
</dbReference>
<evidence type="ECO:0000256" key="7">
    <source>
        <dbReference type="PROSITE-ProRule" id="PRU00042"/>
    </source>
</evidence>
<keyword evidence="11" id="KW-1185">Reference proteome</keyword>
<accession>A0AAV7KKN0</accession>
<dbReference type="PANTHER" id="PTHR24406">
    <property type="entry name" value="TRANSCRIPTIONAL REPRESSOR CTCFL-RELATED"/>
    <property type="match status" value="1"/>
</dbReference>
<dbReference type="EMBL" id="JAKMXF010000011">
    <property type="protein sequence ID" value="KAI6661505.1"/>
    <property type="molecule type" value="Genomic_DNA"/>
</dbReference>
<keyword evidence="4 7" id="KW-0863">Zinc-finger</keyword>
<dbReference type="Gene3D" id="3.30.160.60">
    <property type="entry name" value="Classic Zinc Finger"/>
    <property type="match status" value="2"/>
</dbReference>
<proteinExistence type="predicted"/>